<dbReference type="PROSITE" id="PS50850">
    <property type="entry name" value="MFS"/>
    <property type="match status" value="1"/>
</dbReference>
<feature type="transmembrane region" description="Helical" evidence="7">
    <location>
        <begin position="321"/>
        <end position="342"/>
    </location>
</feature>
<feature type="transmembrane region" description="Helical" evidence="7">
    <location>
        <begin position="121"/>
        <end position="142"/>
    </location>
</feature>
<protein>
    <submittedName>
        <fullName evidence="10">Synaptic vesicle 2-related protein isoform X3</fullName>
    </submittedName>
</protein>
<evidence type="ECO:0000256" key="1">
    <source>
        <dbReference type="ARBA" id="ARBA00004141"/>
    </source>
</evidence>
<feature type="transmembrane region" description="Helical" evidence="7">
    <location>
        <begin position="68"/>
        <end position="89"/>
    </location>
</feature>
<comment type="subcellular location">
    <subcellularLocation>
        <location evidence="1">Membrane</location>
        <topology evidence="1">Multi-pass membrane protein</topology>
    </subcellularLocation>
</comment>
<feature type="transmembrane region" description="Helical" evidence="7">
    <location>
        <begin position="181"/>
        <end position="203"/>
    </location>
</feature>
<evidence type="ECO:0000256" key="3">
    <source>
        <dbReference type="ARBA" id="ARBA00022448"/>
    </source>
</evidence>
<dbReference type="InterPro" id="IPR036259">
    <property type="entry name" value="MFS_trans_sf"/>
</dbReference>
<evidence type="ECO:0000313" key="10">
    <source>
        <dbReference type="RefSeq" id="XP_065663178.1"/>
    </source>
</evidence>
<evidence type="ECO:0000256" key="7">
    <source>
        <dbReference type="SAM" id="Phobius"/>
    </source>
</evidence>
<feature type="transmembrane region" description="Helical" evidence="7">
    <location>
        <begin position="349"/>
        <end position="367"/>
    </location>
</feature>
<dbReference type="Pfam" id="PF00083">
    <property type="entry name" value="Sugar_tr"/>
    <property type="match status" value="2"/>
</dbReference>
<keyword evidence="5 7" id="KW-1133">Transmembrane helix</keyword>
<accession>A0ABM4CMY6</accession>
<comment type="similarity">
    <text evidence="2">Belongs to the major facilitator superfamily.</text>
</comment>
<feature type="transmembrane region" description="Helical" evidence="7">
    <location>
        <begin position="96"/>
        <end position="115"/>
    </location>
</feature>
<dbReference type="RefSeq" id="XP_065663178.1">
    <property type="nucleotide sequence ID" value="XM_065807106.1"/>
</dbReference>
<gene>
    <name evidence="10" type="primary">LOC100204635</name>
</gene>
<keyword evidence="6 7" id="KW-0472">Membrane</keyword>
<evidence type="ECO:0000256" key="6">
    <source>
        <dbReference type="ARBA" id="ARBA00023136"/>
    </source>
</evidence>
<proteinExistence type="inferred from homology"/>
<evidence type="ECO:0000313" key="9">
    <source>
        <dbReference type="Proteomes" id="UP001652625"/>
    </source>
</evidence>
<feature type="domain" description="Major facilitator superfamily (MFS) profile" evidence="8">
    <location>
        <begin position="31"/>
        <end position="461"/>
    </location>
</feature>
<evidence type="ECO:0000256" key="4">
    <source>
        <dbReference type="ARBA" id="ARBA00022692"/>
    </source>
</evidence>
<dbReference type="InterPro" id="IPR005828">
    <property type="entry name" value="MFS_sugar_transport-like"/>
</dbReference>
<keyword evidence="9" id="KW-1185">Reference proteome</keyword>
<keyword evidence="3" id="KW-0813">Transport</keyword>
<feature type="transmembrane region" description="Helical" evidence="7">
    <location>
        <begin position="373"/>
        <end position="395"/>
    </location>
</feature>
<feature type="transmembrane region" description="Helical" evidence="7">
    <location>
        <begin position="266"/>
        <end position="290"/>
    </location>
</feature>
<dbReference type="InterPro" id="IPR020846">
    <property type="entry name" value="MFS_dom"/>
</dbReference>
<name>A0ABM4CMY6_HYDVU</name>
<organism evidence="9 10">
    <name type="scientific">Hydra vulgaris</name>
    <name type="common">Hydra</name>
    <name type="synonym">Hydra attenuata</name>
    <dbReference type="NCBI Taxonomy" id="6087"/>
    <lineage>
        <taxon>Eukaryota</taxon>
        <taxon>Metazoa</taxon>
        <taxon>Cnidaria</taxon>
        <taxon>Hydrozoa</taxon>
        <taxon>Hydroidolina</taxon>
        <taxon>Anthoathecata</taxon>
        <taxon>Aplanulata</taxon>
        <taxon>Hydridae</taxon>
        <taxon>Hydra</taxon>
    </lineage>
</organism>
<feature type="transmembrane region" description="Helical" evidence="7">
    <location>
        <begin position="31"/>
        <end position="56"/>
    </location>
</feature>
<dbReference type="PANTHER" id="PTHR23511">
    <property type="entry name" value="SYNAPTIC VESICLE GLYCOPROTEIN 2"/>
    <property type="match status" value="1"/>
</dbReference>
<dbReference type="SUPFAM" id="SSF103473">
    <property type="entry name" value="MFS general substrate transporter"/>
    <property type="match status" value="1"/>
</dbReference>
<dbReference type="Proteomes" id="UP001652625">
    <property type="component" value="Chromosome 10"/>
</dbReference>
<reference evidence="10" key="1">
    <citation type="submission" date="2025-08" db="UniProtKB">
        <authorList>
            <consortium name="RefSeq"/>
        </authorList>
    </citation>
    <scope>IDENTIFICATION</scope>
</reference>
<evidence type="ECO:0000259" key="8">
    <source>
        <dbReference type="PROSITE" id="PS50850"/>
    </source>
</evidence>
<keyword evidence="4 7" id="KW-0812">Transmembrane</keyword>
<feature type="transmembrane region" description="Helical" evidence="7">
    <location>
        <begin position="407"/>
        <end position="431"/>
    </location>
</feature>
<dbReference type="GeneID" id="100204635"/>
<evidence type="ECO:0000256" key="5">
    <source>
        <dbReference type="ARBA" id="ARBA00022989"/>
    </source>
</evidence>
<sequence length="471" mass="52843">MDKHLETDIDTTFTLNDVIEVLGFGKFHVKLTVAVGLTWMADAIAVTLLAVLGPSIQCYWNLSEEEVAAVSTCVFIGMFFGCPFWGFVCDRFGRKVTITISVIWIALFGLVNSVVPYYMWLLASMTIQGFGVAGVGQSVTLYSEFLPASYRASGVIFINVFYVIGNIFSVLLAYFTLKSFGWRMFTLLCGSPIVIVSVFMWWLPESPRFLVAVGKYKEAFNILKRVAKTSMKDLPEGHLHSHDNVESKNRGKFLELLQCEHRRTTLILWLLWFTAIFSYYGVILLTNVLLSKPDCYVSNSDFKRAVQNTTVQCHIVESDNYIKYLITVLGEIPGLLLTFFLVEKIGRKPTLVLFFLISSLLVTSLQLCLNRKVLVLLIFGMRAFITGIVQTVYLYTPEVYPTHIRAIGLGTAAGFSRLGAIVTPYVSQVIIQETPGIAIFIYSLLLFLCVGGSLLLSKETKGMQLQDRDDH</sequence>
<evidence type="ECO:0000256" key="2">
    <source>
        <dbReference type="ARBA" id="ARBA00008335"/>
    </source>
</evidence>
<feature type="transmembrane region" description="Helical" evidence="7">
    <location>
        <begin position="154"/>
        <end position="175"/>
    </location>
</feature>
<dbReference type="PANTHER" id="PTHR23511:SF5">
    <property type="entry name" value="MAJOR FACILITATOR-TYPE TRANSPORTER HXNZ-RELATED"/>
    <property type="match status" value="1"/>
</dbReference>
<dbReference type="Gene3D" id="1.20.1250.20">
    <property type="entry name" value="MFS general substrate transporter like domains"/>
    <property type="match status" value="1"/>
</dbReference>
<feature type="transmembrane region" description="Helical" evidence="7">
    <location>
        <begin position="437"/>
        <end position="456"/>
    </location>
</feature>